<reference evidence="2" key="1">
    <citation type="submission" date="2020-06" db="EMBL/GenBank/DDBJ databases">
        <title>Unique genomic features of the anaerobic methanotrophic archaea.</title>
        <authorList>
            <person name="Chadwick G.L."/>
            <person name="Skennerton C.T."/>
            <person name="Laso-Perez R."/>
            <person name="Leu A.O."/>
            <person name="Speth D.R."/>
            <person name="Yu H."/>
            <person name="Morgan-Lang C."/>
            <person name="Hatzenpichler R."/>
            <person name="Goudeau D."/>
            <person name="Malmstrom R."/>
            <person name="Brazelton W.J."/>
            <person name="Woyke T."/>
            <person name="Hallam S.J."/>
            <person name="Tyson G.W."/>
            <person name="Wegener G."/>
            <person name="Boetius A."/>
            <person name="Orphan V."/>
        </authorList>
    </citation>
    <scope>NUCLEOTIDE SEQUENCE</scope>
</reference>
<name>A0A7G9YI10_9EURY</name>
<dbReference type="GO" id="GO:0016779">
    <property type="term" value="F:nucleotidyltransferase activity"/>
    <property type="evidence" value="ECO:0007669"/>
    <property type="project" value="InterPro"/>
</dbReference>
<dbReference type="PANTHER" id="PTHR33933:SF1">
    <property type="entry name" value="PROTEIN ADENYLYLTRANSFERASE MNTA-RELATED"/>
    <property type="match status" value="1"/>
</dbReference>
<evidence type="ECO:0000259" key="1">
    <source>
        <dbReference type="Pfam" id="PF01909"/>
    </source>
</evidence>
<protein>
    <recommendedName>
        <fullName evidence="1">Polymerase nucleotidyl transferase domain-containing protein</fullName>
    </recommendedName>
</protein>
<sequence length="114" mass="12842">MTSSKRLPASAPIKEIAYELKDQLERRYGSKLKGIVLFGSYARDEETEGSDIDIAIILEDFDHACIEIERTGDLISLLSLKFDTLISLAPIKEKDWLLMRTSLISNVQRDGVVL</sequence>
<evidence type="ECO:0000313" key="2">
    <source>
        <dbReference type="EMBL" id="QNO47644.1"/>
    </source>
</evidence>
<organism evidence="2">
    <name type="scientific">Candidatus Methanogaster sp. ANME-2c ERB4</name>
    <dbReference type="NCBI Taxonomy" id="2759911"/>
    <lineage>
        <taxon>Archaea</taxon>
        <taxon>Methanobacteriati</taxon>
        <taxon>Methanobacteriota</taxon>
        <taxon>Stenosarchaea group</taxon>
        <taxon>Methanomicrobia</taxon>
        <taxon>Methanosarcinales</taxon>
        <taxon>ANME-2 cluster</taxon>
        <taxon>Candidatus Methanogasteraceae</taxon>
        <taxon>Candidatus Methanogaster</taxon>
    </lineage>
</organism>
<dbReference type="InterPro" id="IPR052548">
    <property type="entry name" value="Type_VII_TA_antitoxin"/>
</dbReference>
<accession>A0A7G9YI10</accession>
<dbReference type="CDD" id="cd05403">
    <property type="entry name" value="NT_KNTase_like"/>
    <property type="match status" value="1"/>
</dbReference>
<dbReference type="EMBL" id="MT631269">
    <property type="protein sequence ID" value="QNO47644.1"/>
    <property type="molecule type" value="Genomic_DNA"/>
</dbReference>
<dbReference type="SUPFAM" id="SSF81301">
    <property type="entry name" value="Nucleotidyltransferase"/>
    <property type="match status" value="1"/>
</dbReference>
<dbReference type="InterPro" id="IPR002934">
    <property type="entry name" value="Polymerase_NTP_transf_dom"/>
</dbReference>
<feature type="domain" description="Polymerase nucleotidyl transferase" evidence="1">
    <location>
        <begin position="19"/>
        <end position="90"/>
    </location>
</feature>
<gene>
    <name evidence="2" type="ORF">MPIGPLOG_00012</name>
</gene>
<dbReference type="Gene3D" id="3.30.460.10">
    <property type="entry name" value="Beta Polymerase, domain 2"/>
    <property type="match status" value="1"/>
</dbReference>
<dbReference type="Pfam" id="PF01909">
    <property type="entry name" value="NTP_transf_2"/>
    <property type="match status" value="1"/>
</dbReference>
<dbReference type="PANTHER" id="PTHR33933">
    <property type="entry name" value="NUCLEOTIDYLTRANSFERASE"/>
    <property type="match status" value="1"/>
</dbReference>
<proteinExistence type="predicted"/>
<dbReference type="AlphaFoldDB" id="A0A7G9YI10"/>
<dbReference type="InterPro" id="IPR043519">
    <property type="entry name" value="NT_sf"/>
</dbReference>